<accession>A0AC61U681</accession>
<reference evidence="1" key="1">
    <citation type="submission" date="2021-11" db="EMBL/GenBank/DDBJ databases">
        <title>Study of the species diversity of bacterial strains isolated from a unique natural object - Shulgan-Tash cave (Bashkiria).</title>
        <authorList>
            <person name="Sazanova A.L."/>
            <person name="Chirak E.R."/>
            <person name="Safronova V.I."/>
        </authorList>
    </citation>
    <scope>NUCLEOTIDE SEQUENCE</scope>
    <source>
        <strain evidence="1">P1</strain>
    </source>
</reference>
<proteinExistence type="predicted"/>
<dbReference type="Proteomes" id="UP001059663">
    <property type="component" value="Chromosome"/>
</dbReference>
<sequence>MSEASLGMDMDVPQRNLEAALELLTECLSEPVFAETEVARADAHPAGRDRAGAGLGRAPGAEGVGQDLLRREQQGEPPGLRDAGDGRRDHPPGRRGLPRAARPPRGGATVVVAGDLTGVDVDALLAGSLGARTTSRADRLGGAGPRAASR</sequence>
<gene>
    <name evidence="1" type="ORF">LP422_05620</name>
</gene>
<dbReference type="EMBL" id="CP087977">
    <property type="protein sequence ID" value="UUZ45565.1"/>
    <property type="molecule type" value="Genomic_DNA"/>
</dbReference>
<organism evidence="1 2">
    <name type="scientific">Janibacter limosus</name>
    <dbReference type="NCBI Taxonomy" id="53458"/>
    <lineage>
        <taxon>Bacteria</taxon>
        <taxon>Bacillati</taxon>
        <taxon>Actinomycetota</taxon>
        <taxon>Actinomycetes</taxon>
        <taxon>Micrococcales</taxon>
        <taxon>Intrasporangiaceae</taxon>
        <taxon>Janibacter</taxon>
    </lineage>
</organism>
<evidence type="ECO:0000313" key="2">
    <source>
        <dbReference type="Proteomes" id="UP001059663"/>
    </source>
</evidence>
<evidence type="ECO:0000313" key="1">
    <source>
        <dbReference type="EMBL" id="UUZ45565.1"/>
    </source>
</evidence>
<name>A0AC61U681_9MICO</name>
<protein>
    <submittedName>
        <fullName evidence="1">Uncharacterized protein</fullName>
    </submittedName>
</protein>